<keyword evidence="3" id="KW-0560">Oxidoreductase</keyword>
<dbReference type="InterPro" id="IPR011032">
    <property type="entry name" value="GroES-like_sf"/>
</dbReference>
<gene>
    <name evidence="6" type="ORF">DXD84_05305</name>
</gene>
<evidence type="ECO:0000256" key="1">
    <source>
        <dbReference type="ARBA" id="ARBA00022723"/>
    </source>
</evidence>
<reference evidence="6 7" key="1">
    <citation type="submission" date="2018-08" db="EMBL/GenBank/DDBJ databases">
        <title>A genome reference for cultivated species of the human gut microbiota.</title>
        <authorList>
            <person name="Zou Y."/>
            <person name="Xue W."/>
            <person name="Luo G."/>
        </authorList>
    </citation>
    <scope>NUCLEOTIDE SEQUENCE [LARGE SCALE GENOMIC DNA]</scope>
    <source>
        <strain evidence="6 7">TM09-19AC</strain>
    </source>
</reference>
<evidence type="ECO:0000259" key="5">
    <source>
        <dbReference type="SMART" id="SM00829"/>
    </source>
</evidence>
<dbReference type="PROSITE" id="PS00059">
    <property type="entry name" value="ADH_ZINC"/>
    <property type="match status" value="1"/>
</dbReference>
<comment type="caution">
    <text evidence="6">The sequence shown here is derived from an EMBL/GenBank/DDBJ whole genome shotgun (WGS) entry which is preliminary data.</text>
</comment>
<dbReference type="Pfam" id="PF00107">
    <property type="entry name" value="ADH_zinc_N"/>
    <property type="match status" value="1"/>
</dbReference>
<evidence type="ECO:0000313" key="7">
    <source>
        <dbReference type="Proteomes" id="UP000260664"/>
    </source>
</evidence>
<dbReference type="InterPro" id="IPR050129">
    <property type="entry name" value="Zn_alcohol_dh"/>
</dbReference>
<dbReference type="PANTHER" id="PTHR43401:SF2">
    <property type="entry name" value="L-THREONINE 3-DEHYDROGENASE"/>
    <property type="match status" value="1"/>
</dbReference>
<dbReference type="SUPFAM" id="SSF51735">
    <property type="entry name" value="NAD(P)-binding Rossmann-fold domains"/>
    <property type="match status" value="1"/>
</dbReference>
<sequence>MKAVQIVKPNDLRIVDMEKPGIDQEKNVLIKMTASGICGSDVGIYHGTNAAATYPRVIGHEIVGVVDEIGEGVTKVKVGDRVIIDQITACGHCYACKKHRPNVCGELKVKGVHIDGGYREYIAVKEDDCYLLPDDLSDEDAVMIEPTTIAVQCLSRAQIEKEDTVLLIGAGALGSSILKILKLHAPKKIIVSDIEDSKLEEALKNGATDVINSKHEDVSEKCHELTEGYGVTLTIDAACVKGSLLTALKATGNAGRVITMGFSVAPDEINQFLITSKELDVRGSRLQNGKFQEVIDLVKEGKIDLKGSISHKFYFEDAQKAFDFVDTKDPSIRKIVLTFEK</sequence>
<accession>A0A3E4F770</accession>
<dbReference type="SMART" id="SM00829">
    <property type="entry name" value="PKS_ER"/>
    <property type="match status" value="1"/>
</dbReference>
<dbReference type="Proteomes" id="UP000260664">
    <property type="component" value="Unassembled WGS sequence"/>
</dbReference>
<keyword evidence="2 4" id="KW-0862">Zinc</keyword>
<evidence type="ECO:0000256" key="2">
    <source>
        <dbReference type="ARBA" id="ARBA00022833"/>
    </source>
</evidence>
<dbReference type="EMBL" id="QSOI01000005">
    <property type="protein sequence ID" value="RGI84878.1"/>
    <property type="molecule type" value="Genomic_DNA"/>
</dbReference>
<dbReference type="InterPro" id="IPR036291">
    <property type="entry name" value="NAD(P)-bd_dom_sf"/>
</dbReference>
<dbReference type="Gene3D" id="3.90.180.10">
    <property type="entry name" value="Medium-chain alcohol dehydrogenases, catalytic domain"/>
    <property type="match status" value="1"/>
</dbReference>
<evidence type="ECO:0000313" key="6">
    <source>
        <dbReference type="EMBL" id="RGI84878.1"/>
    </source>
</evidence>
<dbReference type="InterPro" id="IPR002328">
    <property type="entry name" value="ADH_Zn_CS"/>
</dbReference>
<dbReference type="GO" id="GO:0016491">
    <property type="term" value="F:oxidoreductase activity"/>
    <property type="evidence" value="ECO:0007669"/>
    <property type="project" value="UniProtKB-KW"/>
</dbReference>
<dbReference type="Pfam" id="PF08240">
    <property type="entry name" value="ADH_N"/>
    <property type="match status" value="1"/>
</dbReference>
<evidence type="ECO:0000256" key="4">
    <source>
        <dbReference type="RuleBase" id="RU361277"/>
    </source>
</evidence>
<name>A0A3E4F770_9FIRM</name>
<dbReference type="PANTHER" id="PTHR43401">
    <property type="entry name" value="L-THREONINE 3-DEHYDROGENASE"/>
    <property type="match status" value="1"/>
</dbReference>
<dbReference type="Gene3D" id="3.40.50.720">
    <property type="entry name" value="NAD(P)-binding Rossmann-like Domain"/>
    <property type="match status" value="1"/>
</dbReference>
<dbReference type="InterPro" id="IPR013149">
    <property type="entry name" value="ADH-like_C"/>
</dbReference>
<proteinExistence type="inferred from homology"/>
<dbReference type="GO" id="GO:0008270">
    <property type="term" value="F:zinc ion binding"/>
    <property type="evidence" value="ECO:0007669"/>
    <property type="project" value="InterPro"/>
</dbReference>
<keyword evidence="1 4" id="KW-0479">Metal-binding</keyword>
<comment type="cofactor">
    <cofactor evidence="4">
        <name>Zn(2+)</name>
        <dbReference type="ChEBI" id="CHEBI:29105"/>
    </cofactor>
</comment>
<dbReference type="SUPFAM" id="SSF50129">
    <property type="entry name" value="GroES-like"/>
    <property type="match status" value="1"/>
</dbReference>
<feature type="domain" description="Enoyl reductase (ER)" evidence="5">
    <location>
        <begin position="8"/>
        <end position="337"/>
    </location>
</feature>
<organism evidence="6 7">
    <name type="scientific">Dorea formicigenerans</name>
    <dbReference type="NCBI Taxonomy" id="39486"/>
    <lineage>
        <taxon>Bacteria</taxon>
        <taxon>Bacillati</taxon>
        <taxon>Bacillota</taxon>
        <taxon>Clostridia</taxon>
        <taxon>Lachnospirales</taxon>
        <taxon>Lachnospiraceae</taxon>
        <taxon>Dorea</taxon>
    </lineage>
</organism>
<dbReference type="RefSeq" id="WP_117494705.1">
    <property type="nucleotide sequence ID" value="NZ_QSOI01000005.1"/>
</dbReference>
<dbReference type="AlphaFoldDB" id="A0A3E4F770"/>
<protein>
    <submittedName>
        <fullName evidence="6">Zn-dependent alcohol dehydrogenase</fullName>
    </submittedName>
</protein>
<dbReference type="InterPro" id="IPR013154">
    <property type="entry name" value="ADH-like_N"/>
</dbReference>
<comment type="similarity">
    <text evidence="4">Belongs to the zinc-containing alcohol dehydrogenase family.</text>
</comment>
<dbReference type="InterPro" id="IPR020843">
    <property type="entry name" value="ER"/>
</dbReference>
<evidence type="ECO:0000256" key="3">
    <source>
        <dbReference type="ARBA" id="ARBA00023002"/>
    </source>
</evidence>